<dbReference type="Gramene" id="TraesCS3D02G098200.1">
    <property type="protein sequence ID" value="TraesCS3D02G098200.1"/>
    <property type="gene ID" value="TraesCS3D02G098200"/>
</dbReference>
<keyword evidence="6" id="KW-0408">Iron</keyword>
<comment type="similarity">
    <text evidence="2">Belongs to the alkB family.</text>
</comment>
<keyword evidence="11" id="KW-1185">Reference proteome</keyword>
<evidence type="ECO:0000256" key="1">
    <source>
        <dbReference type="ARBA" id="ARBA00004123"/>
    </source>
</evidence>
<dbReference type="Gramene" id="TraesCAD_scaffold_067814_01G000300.1">
    <property type="protein sequence ID" value="TraesCAD_scaffold_067814_01G000300.1"/>
    <property type="gene ID" value="TraesCAD_scaffold_067814_01G000300"/>
</dbReference>
<evidence type="ECO:0000256" key="4">
    <source>
        <dbReference type="ARBA" id="ARBA00022964"/>
    </source>
</evidence>
<name>A0A3B6GRC1_WHEAT</name>
<evidence type="ECO:0000256" key="2">
    <source>
        <dbReference type="ARBA" id="ARBA00007879"/>
    </source>
</evidence>
<dbReference type="InterPro" id="IPR027450">
    <property type="entry name" value="AlkB-like"/>
</dbReference>
<evidence type="ECO:0000313" key="10">
    <source>
        <dbReference type="EnsemblPlants" id="TraesCS3D02G098200.1"/>
    </source>
</evidence>
<dbReference type="Pfam" id="PF13532">
    <property type="entry name" value="2OG-FeII_Oxy_2"/>
    <property type="match status" value="1"/>
</dbReference>
<evidence type="ECO:0000256" key="7">
    <source>
        <dbReference type="ARBA" id="ARBA00023242"/>
    </source>
</evidence>
<dbReference type="STRING" id="4565.A0A3B6GRC1"/>
<dbReference type="Gene3D" id="2.60.120.590">
    <property type="entry name" value="Alpha-ketoglutarate-dependent dioxygenase AlkB-like"/>
    <property type="match status" value="1"/>
</dbReference>
<keyword evidence="7" id="KW-0539">Nucleus</keyword>
<evidence type="ECO:0000256" key="5">
    <source>
        <dbReference type="ARBA" id="ARBA00023002"/>
    </source>
</evidence>
<evidence type="ECO:0000256" key="8">
    <source>
        <dbReference type="SAM" id="MobiDB-lite"/>
    </source>
</evidence>
<dbReference type="Gramene" id="TraesROB_scaffold_064289_01G000300.1">
    <property type="protein sequence ID" value="TraesROB_scaffold_064289_01G000300.1"/>
    <property type="gene ID" value="TraesROB_scaffold_064289_01G000300"/>
</dbReference>
<dbReference type="Gramene" id="TraesWEE_scaffold_063498_01G000300.1">
    <property type="protein sequence ID" value="TraesWEE_scaffold_063498_01G000300.1"/>
    <property type="gene ID" value="TraesWEE_scaffold_063498_01G000300"/>
</dbReference>
<proteinExistence type="inferred from homology"/>
<comment type="subcellular location">
    <subcellularLocation>
        <location evidence="1">Nucleus</location>
    </subcellularLocation>
</comment>
<dbReference type="Gramene" id="TraesRN3D0100210100.1">
    <property type="protein sequence ID" value="TraesRN3D0100210100.1"/>
    <property type="gene ID" value="TraesRN3D0100210100"/>
</dbReference>
<feature type="region of interest" description="Disordered" evidence="8">
    <location>
        <begin position="49"/>
        <end position="69"/>
    </location>
</feature>
<keyword evidence="4" id="KW-0223">Dioxygenase</keyword>
<dbReference type="EnsemblPlants" id="TraesCS3D02G098200.1">
    <property type="protein sequence ID" value="TraesCS3D02G098200.1"/>
    <property type="gene ID" value="TraesCS3D02G098200"/>
</dbReference>
<dbReference type="Proteomes" id="UP000019116">
    <property type="component" value="Chromosome 3D"/>
</dbReference>
<evidence type="ECO:0000259" key="9">
    <source>
        <dbReference type="PROSITE" id="PS51471"/>
    </source>
</evidence>
<evidence type="ECO:0000256" key="3">
    <source>
        <dbReference type="ARBA" id="ARBA00022723"/>
    </source>
</evidence>
<dbReference type="GO" id="GO:0051213">
    <property type="term" value="F:dioxygenase activity"/>
    <property type="evidence" value="ECO:0007669"/>
    <property type="project" value="UniProtKB-KW"/>
</dbReference>
<dbReference type="PANTHER" id="PTHR46030">
    <property type="entry name" value="ALPHA-KETOGLUTARATE-DEPENDENT DIOXYGENASE ALKB HOMOLOG 6"/>
    <property type="match status" value="1"/>
</dbReference>
<dbReference type="SMR" id="A0A3B6GRC1"/>
<keyword evidence="3" id="KW-0479">Metal-binding</keyword>
<dbReference type="InterPro" id="IPR005123">
    <property type="entry name" value="Oxoglu/Fe-dep_dioxygenase_dom"/>
</dbReference>
<dbReference type="Gramene" id="TraesCS3D03G0196000.1">
    <property type="protein sequence ID" value="TraesCS3D03G0196000.1.CDS"/>
    <property type="gene ID" value="TraesCS3D03G0196000"/>
</dbReference>
<organism evidence="10">
    <name type="scientific">Triticum aestivum</name>
    <name type="common">Wheat</name>
    <dbReference type="NCBI Taxonomy" id="4565"/>
    <lineage>
        <taxon>Eukaryota</taxon>
        <taxon>Viridiplantae</taxon>
        <taxon>Streptophyta</taxon>
        <taxon>Embryophyta</taxon>
        <taxon>Tracheophyta</taxon>
        <taxon>Spermatophyta</taxon>
        <taxon>Magnoliopsida</taxon>
        <taxon>Liliopsida</taxon>
        <taxon>Poales</taxon>
        <taxon>Poaceae</taxon>
        <taxon>BOP clade</taxon>
        <taxon>Pooideae</taxon>
        <taxon>Triticodae</taxon>
        <taxon>Triticeae</taxon>
        <taxon>Triticinae</taxon>
        <taxon>Triticum</taxon>
    </lineage>
</organism>
<dbReference type="OMA" id="NNTLMPQ"/>
<dbReference type="PROSITE" id="PS51471">
    <property type="entry name" value="FE2OG_OXY"/>
    <property type="match status" value="1"/>
</dbReference>
<evidence type="ECO:0000256" key="6">
    <source>
        <dbReference type="ARBA" id="ARBA00023004"/>
    </source>
</evidence>
<dbReference type="AlphaFoldDB" id="A0A3B6GRC1"/>
<dbReference type="GO" id="GO:0005634">
    <property type="term" value="C:nucleus"/>
    <property type="evidence" value="ECO:0000318"/>
    <property type="project" value="GO_Central"/>
</dbReference>
<dbReference type="InterPro" id="IPR032862">
    <property type="entry name" value="ALKBH6"/>
</dbReference>
<keyword evidence="5" id="KW-0560">Oxidoreductase</keyword>
<sequence>MAGRRPPRPFYLPAVPAQNLCPRAGLKNTARPGLPLTNDFREVARASSAEAAMEEKATQKAAAEGNPSPELCLRIPGDYAVGSVPTVLYVPDFISQTEQSQLLHHIYQAPAPKWKILKNRRLQNWGGVVHEKGLLPQALPPWLTKITDRICQWTGLFPSAINHVLINEYHPNQGIMPHQDGPAYFPVVAIISLASPVVLDFTPHGKLRELEHTYLQNTQSDELQESNGSYKVEGTKEAGPASSSLLLMPCSLLIFKDQAYTDFLHGIQDNELHNLDKVANISQCPQFKHLSHDYSPGKADSSASSEPSGTFRRTTTRVSLTCRLVLNVHSKLFKF</sequence>
<feature type="domain" description="Fe2OG dioxygenase" evidence="9">
    <location>
        <begin position="160"/>
        <end position="326"/>
    </location>
</feature>
<dbReference type="PANTHER" id="PTHR46030:SF1">
    <property type="entry name" value="ALPHA-KETOGLUTARATE-DEPENDENT DIOXYGENASE ALKB HOMOLOG 6"/>
    <property type="match status" value="1"/>
</dbReference>
<protein>
    <recommendedName>
        <fullName evidence="9">Fe2OG dioxygenase domain-containing protein</fullName>
    </recommendedName>
</protein>
<dbReference type="GO" id="GO:0046872">
    <property type="term" value="F:metal ion binding"/>
    <property type="evidence" value="ECO:0007669"/>
    <property type="project" value="UniProtKB-KW"/>
</dbReference>
<dbReference type="OrthoDB" id="412814at2759"/>
<dbReference type="SUPFAM" id="SSF51197">
    <property type="entry name" value="Clavaminate synthase-like"/>
    <property type="match status" value="1"/>
</dbReference>
<dbReference type="InterPro" id="IPR037151">
    <property type="entry name" value="AlkB-like_sf"/>
</dbReference>
<accession>A0A3B6GRC1</accession>
<dbReference type="Gramene" id="TraesCLE_scaffold_083419_01G000100.1">
    <property type="protein sequence ID" value="TraesCLE_scaffold_083419_01G000100.1"/>
    <property type="gene ID" value="TraesCLE_scaffold_083419_01G000100"/>
</dbReference>
<reference evidence="10" key="2">
    <citation type="submission" date="2018-10" db="UniProtKB">
        <authorList>
            <consortium name="EnsemblPlants"/>
        </authorList>
    </citation>
    <scope>IDENTIFICATION</scope>
</reference>
<reference evidence="10" key="1">
    <citation type="submission" date="2018-08" db="EMBL/GenBank/DDBJ databases">
        <authorList>
            <person name="Rossello M."/>
        </authorList>
    </citation>
    <scope>NUCLEOTIDE SEQUENCE [LARGE SCALE GENOMIC DNA]</scope>
    <source>
        <strain evidence="10">cv. Chinese Spring</strain>
    </source>
</reference>
<evidence type="ECO:0000313" key="11">
    <source>
        <dbReference type="Proteomes" id="UP000019116"/>
    </source>
</evidence>